<protein>
    <recommendedName>
        <fullName evidence="5">Sulfur globule protein</fullName>
    </recommendedName>
</protein>
<evidence type="ECO:0000313" key="3">
    <source>
        <dbReference type="EMBL" id="PXX05332.1"/>
    </source>
</evidence>
<dbReference type="EMBL" id="QJJU01000018">
    <property type="protein sequence ID" value="PXX05332.1"/>
    <property type="molecule type" value="Genomic_DNA"/>
</dbReference>
<organism evidence="3 4">
    <name type="scientific">Mycolicibacterium moriokaense</name>
    <dbReference type="NCBI Taxonomy" id="39691"/>
    <lineage>
        <taxon>Bacteria</taxon>
        <taxon>Bacillati</taxon>
        <taxon>Actinomycetota</taxon>
        <taxon>Actinomycetes</taxon>
        <taxon>Mycobacteriales</taxon>
        <taxon>Mycobacteriaceae</taxon>
        <taxon>Mycolicibacterium</taxon>
    </lineage>
</organism>
<feature type="signal peptide" evidence="2">
    <location>
        <begin position="1"/>
        <end position="31"/>
    </location>
</feature>
<dbReference type="AlphaFoldDB" id="A0A318HB37"/>
<sequence length="97" mass="9600">MKNMRTVASGIGIAVALGAAGLGIGVGTASAAPSSPVAHGDFAEWGGPGRDPWGHGGGPWYPPPPPAYGYGGYSDYGGYAPGPQCITGPLGFLHFCP</sequence>
<proteinExistence type="predicted"/>
<gene>
    <name evidence="3" type="ORF">C8E89_11836</name>
</gene>
<evidence type="ECO:0000313" key="4">
    <source>
        <dbReference type="Proteomes" id="UP000247781"/>
    </source>
</evidence>
<feature type="compositionally biased region" description="Gly residues" evidence="1">
    <location>
        <begin position="46"/>
        <end position="58"/>
    </location>
</feature>
<reference evidence="4" key="1">
    <citation type="submission" date="2018-05" db="EMBL/GenBank/DDBJ databases">
        <authorList>
            <person name="Deangelis K."/>
            <person name="Huntemann M."/>
            <person name="Clum A."/>
            <person name="Pillay M."/>
            <person name="Palaniappan K."/>
            <person name="Varghese N."/>
            <person name="Mikhailova N."/>
            <person name="Stamatis D."/>
            <person name="Reddy T."/>
            <person name="Daum C."/>
            <person name="Shapiro N."/>
            <person name="Ivanova N."/>
            <person name="Kyrpides N."/>
            <person name="Woyke T."/>
        </authorList>
    </citation>
    <scope>NUCLEOTIDE SEQUENCE [LARGE SCALE GENOMIC DNA]</scope>
    <source>
        <strain evidence="4">GAS496</strain>
    </source>
</reference>
<dbReference type="RefSeq" id="WP_146221056.1">
    <property type="nucleotide sequence ID" value="NZ_QJJU01000018.1"/>
</dbReference>
<keyword evidence="4" id="KW-1185">Reference proteome</keyword>
<dbReference type="Proteomes" id="UP000247781">
    <property type="component" value="Unassembled WGS sequence"/>
</dbReference>
<accession>A0A318HB37</accession>
<evidence type="ECO:0000256" key="2">
    <source>
        <dbReference type="SAM" id="SignalP"/>
    </source>
</evidence>
<feature type="chain" id="PRO_5016262991" description="Sulfur globule protein" evidence="2">
    <location>
        <begin position="32"/>
        <end position="97"/>
    </location>
</feature>
<reference evidence="3 4" key="2">
    <citation type="submission" date="2018-06" db="EMBL/GenBank/DDBJ databases">
        <title>Sequencing of bacterial isolates from soil warming experiment in Harvard Forest, Massachusetts, USA.</title>
        <authorList>
            <person name="Deangelis K.PhD."/>
        </authorList>
    </citation>
    <scope>NUCLEOTIDE SEQUENCE [LARGE SCALE GENOMIC DNA]</scope>
    <source>
        <strain evidence="3 4">GAS496</strain>
    </source>
</reference>
<name>A0A318HB37_9MYCO</name>
<feature type="region of interest" description="Disordered" evidence="1">
    <location>
        <begin position="29"/>
        <end position="58"/>
    </location>
</feature>
<evidence type="ECO:0000256" key="1">
    <source>
        <dbReference type="SAM" id="MobiDB-lite"/>
    </source>
</evidence>
<evidence type="ECO:0008006" key="5">
    <source>
        <dbReference type="Google" id="ProtNLM"/>
    </source>
</evidence>
<keyword evidence="2" id="KW-0732">Signal</keyword>
<comment type="caution">
    <text evidence="3">The sequence shown here is derived from an EMBL/GenBank/DDBJ whole genome shotgun (WGS) entry which is preliminary data.</text>
</comment>